<sequence>MVWQRITTLSATVEDVAYDEDLAHRIRELLGTEPGVDERQMFGGLAFLVDGHMAVAVSGTGGLMVRVPRDEYPTLLSRRFVEPMTMADREMRGWVLIGADGVRTTRQLRPWVDRGVDFARSLPPKERGYASRRGRRST</sequence>
<dbReference type="Pfam" id="PF04993">
    <property type="entry name" value="TfoX_N"/>
    <property type="match status" value="1"/>
</dbReference>
<comment type="caution">
    <text evidence="2">The sequence shown here is derived from an EMBL/GenBank/DDBJ whole genome shotgun (WGS) entry which is preliminary data.</text>
</comment>
<reference evidence="2 3" key="1">
    <citation type="journal article" date="2016" name="Genome Announc.">
        <title>Draft Genome Sequences of Five Rapidly Growing Mycobacterium Species, M. thermoresistibile, M. fortuitum subsp. acetamidolyticum, M. canariasense, M. brisbanense, and M. novocastrense.</title>
        <authorList>
            <person name="Katahira K."/>
            <person name="Ogura Y."/>
            <person name="Gotoh Y."/>
            <person name="Hayashi T."/>
        </authorList>
    </citation>
    <scope>NUCLEOTIDE SEQUENCE [LARGE SCALE GENOMIC DNA]</scope>
    <source>
        <strain evidence="2 3">JCM18114</strain>
    </source>
</reference>
<name>A0ABQ0KM56_MYCNV</name>
<gene>
    <name evidence="2" type="ORF">RMCN_3797</name>
</gene>
<dbReference type="InterPro" id="IPR007076">
    <property type="entry name" value="TfoX_N"/>
</dbReference>
<organism evidence="2 3">
    <name type="scientific">Mycolicibacterium novocastrense</name>
    <name type="common">Mycobacterium novocastrense</name>
    <dbReference type="NCBI Taxonomy" id="59813"/>
    <lineage>
        <taxon>Bacteria</taxon>
        <taxon>Bacillati</taxon>
        <taxon>Actinomycetota</taxon>
        <taxon>Actinomycetes</taxon>
        <taxon>Mycobacteriales</taxon>
        <taxon>Mycobacteriaceae</taxon>
        <taxon>Mycolicibacterium</taxon>
    </lineage>
</organism>
<dbReference type="Gene3D" id="3.30.1460.30">
    <property type="entry name" value="YgaC/TfoX-N like chaperone"/>
    <property type="match status" value="1"/>
</dbReference>
<feature type="domain" description="TfoX N-terminal" evidence="1">
    <location>
        <begin position="29"/>
        <end position="119"/>
    </location>
</feature>
<dbReference type="Proteomes" id="UP000069773">
    <property type="component" value="Unassembled WGS sequence"/>
</dbReference>
<evidence type="ECO:0000313" key="2">
    <source>
        <dbReference type="EMBL" id="GAT10664.1"/>
    </source>
</evidence>
<evidence type="ECO:0000313" key="3">
    <source>
        <dbReference type="Proteomes" id="UP000069773"/>
    </source>
</evidence>
<evidence type="ECO:0000259" key="1">
    <source>
        <dbReference type="Pfam" id="PF04993"/>
    </source>
</evidence>
<protein>
    <submittedName>
        <fullName evidence="2">TfoX N-terminal domain-containing protein</fullName>
    </submittedName>
</protein>
<keyword evidence="3" id="KW-1185">Reference proteome</keyword>
<proteinExistence type="predicted"/>
<dbReference type="EMBL" id="BCTA01000051">
    <property type="protein sequence ID" value="GAT10664.1"/>
    <property type="molecule type" value="Genomic_DNA"/>
</dbReference>
<accession>A0ABQ0KM56</accession>
<dbReference type="SUPFAM" id="SSF159894">
    <property type="entry name" value="YgaC/TfoX-N like"/>
    <property type="match status" value="1"/>
</dbReference>